<proteinExistence type="inferred from homology"/>
<feature type="compositionally biased region" description="Basic residues" evidence="2">
    <location>
        <begin position="1122"/>
        <end position="1131"/>
    </location>
</feature>
<feature type="region of interest" description="Disordered" evidence="2">
    <location>
        <begin position="1241"/>
        <end position="1264"/>
    </location>
</feature>
<dbReference type="GO" id="GO:0043139">
    <property type="term" value="F:5'-3' DNA helicase activity"/>
    <property type="evidence" value="ECO:0007669"/>
    <property type="project" value="UniProtKB-EC"/>
</dbReference>
<feature type="region of interest" description="Disordered" evidence="2">
    <location>
        <begin position="1014"/>
        <end position="1054"/>
    </location>
</feature>
<dbReference type="GO" id="GO:0006310">
    <property type="term" value="P:DNA recombination"/>
    <property type="evidence" value="ECO:0007669"/>
    <property type="project" value="UniProtKB-KW"/>
</dbReference>
<keyword evidence="1" id="KW-0378">Hydrolase</keyword>
<evidence type="ECO:0000256" key="1">
    <source>
        <dbReference type="RuleBase" id="RU363044"/>
    </source>
</evidence>
<evidence type="ECO:0000256" key="2">
    <source>
        <dbReference type="SAM" id="MobiDB-lite"/>
    </source>
</evidence>
<keyword evidence="7" id="KW-1185">Reference proteome</keyword>
<evidence type="ECO:0000313" key="7">
    <source>
        <dbReference type="Proteomes" id="UP001063166"/>
    </source>
</evidence>
<dbReference type="SUPFAM" id="SSF52540">
    <property type="entry name" value="P-loop containing nucleoside triphosphate hydrolases"/>
    <property type="match status" value="2"/>
</dbReference>
<dbReference type="EC" id="5.6.2.3" evidence="1"/>
<keyword evidence="1" id="KW-0547">Nucleotide-binding</keyword>
<feature type="domain" description="DNA helicase Pif1-like DEAD-box helicase" evidence="3">
    <location>
        <begin position="1412"/>
        <end position="1579"/>
    </location>
</feature>
<dbReference type="PANTHER" id="PTHR47642">
    <property type="entry name" value="ATP-DEPENDENT DNA HELICASE"/>
    <property type="match status" value="1"/>
</dbReference>
<comment type="similarity">
    <text evidence="1">Belongs to the helicase family.</text>
</comment>
<keyword evidence="1" id="KW-0227">DNA damage</keyword>
<dbReference type="GO" id="GO:0006281">
    <property type="term" value="P:DNA repair"/>
    <property type="evidence" value="ECO:0007669"/>
    <property type="project" value="UniProtKB-KW"/>
</dbReference>
<evidence type="ECO:0000313" key="6">
    <source>
        <dbReference type="EMBL" id="GLB44644.1"/>
    </source>
</evidence>
<reference evidence="6" key="1">
    <citation type="submission" date="2022-07" db="EMBL/GenBank/DDBJ databases">
        <title>The genome of Lyophyllum shimeji provides insight into the initial evolution of ectomycorrhizal fungal genome.</title>
        <authorList>
            <person name="Kobayashi Y."/>
            <person name="Shibata T."/>
            <person name="Hirakawa H."/>
            <person name="Shigenobu S."/>
            <person name="Nishiyama T."/>
            <person name="Yamada A."/>
            <person name="Hasebe M."/>
            <person name="Kawaguchi M."/>
        </authorList>
    </citation>
    <scope>NUCLEOTIDE SEQUENCE</scope>
    <source>
        <strain evidence="6">AT787</strain>
    </source>
</reference>
<dbReference type="InterPro" id="IPR051055">
    <property type="entry name" value="PIF1_helicase"/>
</dbReference>
<dbReference type="InterPro" id="IPR027417">
    <property type="entry name" value="P-loop_NTPase"/>
</dbReference>
<evidence type="ECO:0000259" key="3">
    <source>
        <dbReference type="Pfam" id="PF05970"/>
    </source>
</evidence>
<sequence>MSAETLEAVAVLTAQELRDLCRNRLTLSRQSQLRKAAIIEAIFAQGTPEFQALVCDAAQEKRLAVAAAREIQAETRKRKKIEAVMDRRVARRLDDGYADGRQVEEHDTSRFLELPTSAQVKSCYQAFYKATSAHAVRMLICGVCAREVGIKQDGISTWALCDIPNRHRLKPKKRHPAHELFEGLLLEPGGVTVTESSTRVNLCRKCAEDLAEDADHPPQFSLANNLWIGKVPWQLEVLTFPEQLLIALLYPRVYVFKLFPKAYGPRDPSTLQRGMRGTVTSFDLDMDGIASMIAGNMMPRPLSVLPSIISVTFIGLGDLPKRWLRNTFRVRRQFVFEALRWQKEHNTKYYGNIEIDAERIRSLPEDDVPIEITGIVRQSEDTGIIDQESAGYVPDDNDHQATVQGNVCGSDEESTTNIEGSDTVPDVVPLQVAGTIDTDLSKISANELMLWGLANLWKEGQEGGYAVRHGNRPARDFGKPRPGEVLDSETPNFFEQAFPCLYPFGVGGIEGHRDVEVDFSEHVRWSLQYHDRRFRKHETFPFVAFGIQQRRQALHSARVQIRRKNFEKDLRVISTVTVEKLEQARREEEKQHAISDPAVRLLRKHIHAASAHVQGSDQARYQLRSQIWSTSIMLNPPTLWITINPSDLHDPIAQVFAGENIDLDKFLSTLGPDAEKRAQNIASDPYAAAKFFHFLIQTVLKTLFGVEVTQFQVKSGMGVFGKVAAYFGTVEAQGRGTLHLHLLVWLKHAPSADEILELLKTSDFRDRVVAYIRANLRAYLPGLESAEHVKSIPREKEIAYNRPPNPDAADYDEQLKSFELRLARTEQVHTCRVRRCLFPDKTGRHRCKRRAPWERHLDDFILESGQWGPKRLYEFMNGWCPAILVNCRCNNDVKLLTNGTDTRDVTFYTTVYSAKKQNDTYNLSAIMAKGYAYHLNQLALTRPGELNYVDELRDSQRLLIFRLVHAINREQELAAPMVMSYLMGWGDTYRSHHYTPIYWSSFVGRLLKTFPELDRAKQPNPKLSQSGSDPSTEDAEGSQDTSGNLANGAEGEEGNDVITLDFSSSGQLYAKCQFTDYSARGTALESMNLIDFFVNTYEDKLPKASTATEANDNDEDEDTSRRNIRRGRRPHDRIRFLESHPKHQQLCRVRRSPGHNNLPNFIGRYFPRRDDTENYSFYCACMLMLLKTWRNLQTDLKSAEETWEQAFNAFFSSPEAQRKRLKDILAGIQYFHACESAAEASRDGSNGTYTAAGDTRKGGDGVEEDDIELGEDTAVGDHGYTEEGLDALVASQTPANEYLHARLAIELGCRARVFSPYVNEWKVDPSHASAVPATGDDISRLIRWRNQMAADVARQNGAETIVMGHVNTEGNTASVVPITIETPQPLPPSVSVFGSGAVQGEVSLPAVDPSRLREDQRRAYNIVVWHLNQTLAGRKPPPLRMILQGEGGTGKSRVIQTITEAFKARGASHMLLKSAFTGVAASLIDGKTTHVIGGISLFGEEAKLTNEAKAKLQEFWRNIRYLIIDEFSMLAKTFFALLSRNISIGKQGSPDFQDGASFGGVNVVICGDFHQFPPVAKPIREAPYHPVNPIEDSISSQVGRTIYEEFSTVVILKEQMRVSDPVWLDFLRHLRTGHVQEHHITMLRELIVGHPGTQAPDFGEEPWSNASLVTPRHAVRTEWNSAAIRKMCHDSGRQLFVCTAEDTVKGARPLTMQEKYCFESRHLQRNKGKRGRRKADLPRKIELAIGMKVMVTDNIETDLDVTNGARGEVVDIILHPDEQLNGNSAIVHLCYLPLYILVKLHRTRATTLEGLEECVIPVEPATTSYRMKMQTHEGKTTQKTIRRRQFPLTAAYAFTDYRSQGQTLPYVLIDIASPPTGTLTLFNLYVALSRSSGRATIRLLRDFNDDVFKVSHDPALMMEDDRIAEMDSATKLWYSKVIKTA</sequence>
<protein>
    <recommendedName>
        <fullName evidence="1">ATP-dependent DNA helicase</fullName>
        <ecNumber evidence="1">5.6.2.3</ecNumber>
    </recommendedName>
</protein>
<dbReference type="GO" id="GO:0005524">
    <property type="term" value="F:ATP binding"/>
    <property type="evidence" value="ECO:0007669"/>
    <property type="project" value="UniProtKB-KW"/>
</dbReference>
<dbReference type="Proteomes" id="UP001063166">
    <property type="component" value="Unassembled WGS sequence"/>
</dbReference>
<accession>A0A9P3PZV2</accession>
<dbReference type="Pfam" id="PF20209">
    <property type="entry name" value="DUF6570"/>
    <property type="match status" value="1"/>
</dbReference>
<comment type="cofactor">
    <cofactor evidence="1">
        <name>Mg(2+)</name>
        <dbReference type="ChEBI" id="CHEBI:18420"/>
    </cofactor>
</comment>
<feature type="compositionally biased region" description="Polar residues" evidence="2">
    <location>
        <begin position="1021"/>
        <end position="1030"/>
    </location>
</feature>
<keyword evidence="1" id="KW-0234">DNA repair</keyword>
<dbReference type="GO" id="GO:0016787">
    <property type="term" value="F:hydrolase activity"/>
    <property type="evidence" value="ECO:0007669"/>
    <property type="project" value="UniProtKB-KW"/>
</dbReference>
<dbReference type="OrthoDB" id="432234at2759"/>
<feature type="domain" description="DUF6570" evidence="5">
    <location>
        <begin position="217"/>
        <end position="360"/>
    </location>
</feature>
<keyword evidence="1" id="KW-0233">DNA recombination</keyword>
<organism evidence="6 7">
    <name type="scientific">Lyophyllum shimeji</name>
    <name type="common">Hon-shimeji</name>
    <name type="synonym">Tricholoma shimeji</name>
    <dbReference type="NCBI Taxonomy" id="47721"/>
    <lineage>
        <taxon>Eukaryota</taxon>
        <taxon>Fungi</taxon>
        <taxon>Dikarya</taxon>
        <taxon>Basidiomycota</taxon>
        <taxon>Agaricomycotina</taxon>
        <taxon>Agaricomycetes</taxon>
        <taxon>Agaricomycetidae</taxon>
        <taxon>Agaricales</taxon>
        <taxon>Tricholomatineae</taxon>
        <taxon>Lyophyllaceae</taxon>
        <taxon>Lyophyllum</taxon>
    </lineage>
</organism>
<comment type="caution">
    <text evidence="6">The sequence shown here is derived from an EMBL/GenBank/DDBJ whole genome shotgun (WGS) entry which is preliminary data.</text>
</comment>
<dbReference type="InterPro" id="IPR025476">
    <property type="entry name" value="Helitron_helicase-like"/>
</dbReference>
<dbReference type="PANTHER" id="PTHR47642:SF6">
    <property type="entry name" value="ATP-DEPENDENT DNA HELICASE"/>
    <property type="match status" value="1"/>
</dbReference>
<dbReference type="Gene3D" id="3.40.50.300">
    <property type="entry name" value="P-loop containing nucleotide triphosphate hydrolases"/>
    <property type="match status" value="1"/>
</dbReference>
<dbReference type="InterPro" id="IPR010285">
    <property type="entry name" value="DNA_helicase_pif1-like_DEAD"/>
</dbReference>
<name>A0A9P3PZV2_LYOSH</name>
<keyword evidence="1" id="KW-0347">Helicase</keyword>
<comment type="catalytic activity">
    <reaction evidence="1">
        <text>ATP + H2O = ADP + phosphate + H(+)</text>
        <dbReference type="Rhea" id="RHEA:13065"/>
        <dbReference type="ChEBI" id="CHEBI:15377"/>
        <dbReference type="ChEBI" id="CHEBI:15378"/>
        <dbReference type="ChEBI" id="CHEBI:30616"/>
        <dbReference type="ChEBI" id="CHEBI:43474"/>
        <dbReference type="ChEBI" id="CHEBI:456216"/>
        <dbReference type="EC" id="5.6.2.3"/>
    </reaction>
</comment>
<dbReference type="GO" id="GO:0000723">
    <property type="term" value="P:telomere maintenance"/>
    <property type="evidence" value="ECO:0007669"/>
    <property type="project" value="InterPro"/>
</dbReference>
<dbReference type="Pfam" id="PF14214">
    <property type="entry name" value="Helitron_like_N"/>
    <property type="match status" value="1"/>
</dbReference>
<dbReference type="InterPro" id="IPR046700">
    <property type="entry name" value="DUF6570"/>
</dbReference>
<dbReference type="Pfam" id="PF05970">
    <property type="entry name" value="PIF1"/>
    <property type="match status" value="1"/>
</dbReference>
<evidence type="ECO:0000259" key="4">
    <source>
        <dbReference type="Pfam" id="PF14214"/>
    </source>
</evidence>
<dbReference type="EMBL" id="BRPK01000017">
    <property type="protein sequence ID" value="GLB44644.1"/>
    <property type="molecule type" value="Genomic_DNA"/>
</dbReference>
<feature type="domain" description="Helitron helicase-like" evidence="4">
    <location>
        <begin position="522"/>
        <end position="744"/>
    </location>
</feature>
<evidence type="ECO:0000259" key="5">
    <source>
        <dbReference type="Pfam" id="PF20209"/>
    </source>
</evidence>
<feature type="region of interest" description="Disordered" evidence="2">
    <location>
        <begin position="1104"/>
        <end position="1131"/>
    </location>
</feature>
<keyword evidence="1" id="KW-0067">ATP-binding</keyword>
<gene>
    <name evidence="6" type="ORF">LshimejAT787_1702710</name>
</gene>